<gene>
    <name evidence="6" type="ORF">HETSPECPRED_000401</name>
</gene>
<organism evidence="6 7">
    <name type="scientific">Heterodermia speciosa</name>
    <dbReference type="NCBI Taxonomy" id="116794"/>
    <lineage>
        <taxon>Eukaryota</taxon>
        <taxon>Fungi</taxon>
        <taxon>Dikarya</taxon>
        <taxon>Ascomycota</taxon>
        <taxon>Pezizomycotina</taxon>
        <taxon>Lecanoromycetes</taxon>
        <taxon>OSLEUM clade</taxon>
        <taxon>Lecanoromycetidae</taxon>
        <taxon>Caliciales</taxon>
        <taxon>Physciaceae</taxon>
        <taxon>Heterodermia</taxon>
    </lineage>
</organism>
<dbReference type="Pfam" id="PF07061">
    <property type="entry name" value="Swi5"/>
    <property type="match status" value="1"/>
</dbReference>
<evidence type="ECO:0000256" key="2">
    <source>
        <dbReference type="ARBA" id="ARBA00022763"/>
    </source>
</evidence>
<dbReference type="GO" id="GO:0034974">
    <property type="term" value="C:Swi5-Swi2 complex"/>
    <property type="evidence" value="ECO:0007669"/>
    <property type="project" value="TreeGrafter"/>
</dbReference>
<feature type="compositionally biased region" description="Basic and acidic residues" evidence="5">
    <location>
        <begin position="22"/>
        <end position="31"/>
    </location>
</feature>
<dbReference type="EMBL" id="CAJPDS010000010">
    <property type="protein sequence ID" value="CAF9911632.1"/>
    <property type="molecule type" value="Genomic_DNA"/>
</dbReference>
<dbReference type="GO" id="GO:0032798">
    <property type="term" value="C:Swi5-Sfr1 complex"/>
    <property type="evidence" value="ECO:0007669"/>
    <property type="project" value="TreeGrafter"/>
</dbReference>
<evidence type="ECO:0000313" key="6">
    <source>
        <dbReference type="EMBL" id="CAF9911632.1"/>
    </source>
</evidence>
<dbReference type="GO" id="GO:0010772">
    <property type="term" value="P:meiotic DNA recombinase assembly involved in reciprocal meiotic recombination"/>
    <property type="evidence" value="ECO:0007669"/>
    <property type="project" value="TreeGrafter"/>
</dbReference>
<evidence type="ECO:0000256" key="4">
    <source>
        <dbReference type="SAM" id="Coils"/>
    </source>
</evidence>
<dbReference type="OrthoDB" id="255837at2759"/>
<protein>
    <recommendedName>
        <fullName evidence="8">Swi5-domain-containing protein</fullName>
    </recommendedName>
</protein>
<evidence type="ECO:0000313" key="7">
    <source>
        <dbReference type="Proteomes" id="UP000664521"/>
    </source>
</evidence>
<evidence type="ECO:0000256" key="5">
    <source>
        <dbReference type="SAM" id="MobiDB-lite"/>
    </source>
</evidence>
<feature type="compositionally biased region" description="Polar residues" evidence="5">
    <location>
        <begin position="1"/>
        <end position="21"/>
    </location>
</feature>
<evidence type="ECO:0000256" key="3">
    <source>
        <dbReference type="ARBA" id="ARBA00023204"/>
    </source>
</evidence>
<dbReference type="GO" id="GO:0000709">
    <property type="term" value="P:meiotic joint molecule formation"/>
    <property type="evidence" value="ECO:0007669"/>
    <property type="project" value="TreeGrafter"/>
</dbReference>
<name>A0A8H3I1P0_9LECA</name>
<dbReference type="InterPro" id="IPR010760">
    <property type="entry name" value="DNA-repair_Swi5"/>
</dbReference>
<dbReference type="Gene3D" id="1.20.5.170">
    <property type="match status" value="1"/>
</dbReference>
<feature type="coiled-coil region" evidence="4">
    <location>
        <begin position="38"/>
        <end position="65"/>
    </location>
</feature>
<keyword evidence="4" id="KW-0175">Coiled coil</keyword>
<feature type="region of interest" description="Disordered" evidence="5">
    <location>
        <begin position="1"/>
        <end position="31"/>
    </location>
</feature>
<comment type="similarity">
    <text evidence="1">Belongs to the SWI5/SAE3 family.</text>
</comment>
<reference evidence="6" key="1">
    <citation type="submission" date="2021-03" db="EMBL/GenBank/DDBJ databases">
        <authorList>
            <person name="Tagirdzhanova G."/>
        </authorList>
    </citation>
    <scope>NUCLEOTIDE SEQUENCE</scope>
</reference>
<dbReference type="PANTHER" id="PTHR28529">
    <property type="entry name" value="DNA REPAIR PROTEIN SWI5 HOMOLOG"/>
    <property type="match status" value="1"/>
</dbReference>
<dbReference type="AlphaFoldDB" id="A0A8H3I1P0"/>
<keyword evidence="7" id="KW-1185">Reference proteome</keyword>
<proteinExistence type="inferred from homology"/>
<keyword evidence="3" id="KW-0234">DNA repair</keyword>
<sequence>MPPTDLVSSNLLDRSASSATNSEEHALSEAHTVEAKSIANLKARIATLEGQIEETRGEKQDTAEKLNNPDVQATVSKHIKLLHQYNEIRDVGQGLMGLIADQRGVRIVDVYEEFGVAQGD</sequence>
<dbReference type="PANTHER" id="PTHR28529:SF2">
    <property type="entry name" value="DNA REPAIR PROTEIN SWI5 HOMOLOG"/>
    <property type="match status" value="1"/>
</dbReference>
<keyword evidence="2" id="KW-0227">DNA damage</keyword>
<evidence type="ECO:0008006" key="8">
    <source>
        <dbReference type="Google" id="ProtNLM"/>
    </source>
</evidence>
<accession>A0A8H3I1P0</accession>
<comment type="caution">
    <text evidence="6">The sequence shown here is derived from an EMBL/GenBank/DDBJ whole genome shotgun (WGS) entry which is preliminary data.</text>
</comment>
<dbReference type="Proteomes" id="UP000664521">
    <property type="component" value="Unassembled WGS sequence"/>
</dbReference>
<evidence type="ECO:0000256" key="1">
    <source>
        <dbReference type="ARBA" id="ARBA00008060"/>
    </source>
</evidence>